<dbReference type="RefSeq" id="WP_184746525.1">
    <property type="nucleotide sequence ID" value="NZ_JACHGJ010000003.1"/>
</dbReference>
<proteinExistence type="predicted"/>
<evidence type="ECO:0000256" key="2">
    <source>
        <dbReference type="ARBA" id="ARBA00023163"/>
    </source>
</evidence>
<keyword evidence="2" id="KW-0804">Transcription</keyword>
<reference evidence="4 5" key="1">
    <citation type="submission" date="2020-08" db="EMBL/GenBank/DDBJ databases">
        <title>Genomic Encyclopedia of Type Strains, Phase IV (KMG-IV): sequencing the most valuable type-strain genomes for metagenomic binning, comparative biology and taxonomic classification.</title>
        <authorList>
            <person name="Goeker M."/>
        </authorList>
    </citation>
    <scope>NUCLEOTIDE SEQUENCE [LARGE SCALE GENOMIC DNA]</scope>
    <source>
        <strain evidence="4 5">DSM 2461</strain>
    </source>
</reference>
<dbReference type="InterPro" id="IPR007737">
    <property type="entry name" value="Mga_HTH"/>
</dbReference>
<dbReference type="Gene3D" id="3.40.930.10">
    <property type="entry name" value="Mannitol-specific EII, Chain A"/>
    <property type="match status" value="1"/>
</dbReference>
<evidence type="ECO:0000313" key="4">
    <source>
        <dbReference type="EMBL" id="MBB6480360.1"/>
    </source>
</evidence>
<feature type="domain" description="Mga helix-turn-helix" evidence="3">
    <location>
        <begin position="84"/>
        <end position="156"/>
    </location>
</feature>
<dbReference type="EMBL" id="JACHGJ010000003">
    <property type="protein sequence ID" value="MBB6480360.1"/>
    <property type="molecule type" value="Genomic_DNA"/>
</dbReference>
<evidence type="ECO:0000313" key="5">
    <source>
        <dbReference type="Proteomes" id="UP000587760"/>
    </source>
</evidence>
<protein>
    <submittedName>
        <fullName evidence="4">Mannitol operon transcriptional antiterminator</fullName>
    </submittedName>
</protein>
<dbReference type="Pfam" id="PF05043">
    <property type="entry name" value="Mga"/>
    <property type="match status" value="1"/>
</dbReference>
<gene>
    <name evidence="4" type="ORF">HNR50_002023</name>
</gene>
<dbReference type="AlphaFoldDB" id="A0A841RBH0"/>
<dbReference type="Gene3D" id="3.40.50.2300">
    <property type="match status" value="1"/>
</dbReference>
<sequence length="667" mass="76116">MLRLLLLNEGSLLIDDLAGTFSIGRRTVSRDLDVLDKWLSLKGARLERKQNHGIQVLCFGTDPADLIELINKPDSYLESLPPFKRQKLILLYLLFNNREIKISHMANTFFISDTSVWNDLNQIEKSIGDKDIALERMKGVGIRLRGSESYIRMKFLSTMMEVFSSRTIIPHLYSLKESRESTLEINQFNMLMERLRFPVGNSAVQKQIRRAVSALGYSFTMSGEALLYFYLQLTLHRIKAGAMIVRYNSFRCTPLFFNLAQDILSDLLERVFSGAIPEGEIAQLGMILQVLEIGDLKSVRISNFESMIDDEIRDLTARMIERFGELDKQLYYLNHHMEEVLNLSLASLVIRLENGVPYWHGDWGSSSSEEWRRGEKEEYLSSLLKERCGLDPSGRDLEYILILFQSLIISESEVPPRRIRCLVCCFEGIGLASYLQSVLQREIKGINIIEATAVFKIRQEYIDEKGIELIISTFPISDINIPVIDISLPLNKEKIKKEVASLLPLLAPGRDFEPVIAGEEVSFQEVLNLIQNFMMYRLAEAPDIDRVISSLSAELTGTGKKAKKLEKDFRRREDLGTLEFEDYGIRVLHCRSAAVDGPKAGVVDFEADDRARILFMVAPDPCPEQIRKLLSVITISFLENSSFRRSIISGALKDIRKNLMDIFKDVL</sequence>
<accession>A0A841RBH0</accession>
<dbReference type="PANTHER" id="PTHR30185">
    <property type="entry name" value="CRYPTIC BETA-GLUCOSIDE BGL OPERON ANTITERMINATOR"/>
    <property type="match status" value="1"/>
</dbReference>
<dbReference type="Proteomes" id="UP000587760">
    <property type="component" value="Unassembled WGS sequence"/>
</dbReference>
<dbReference type="PANTHER" id="PTHR30185:SF18">
    <property type="entry name" value="TRANSCRIPTIONAL REGULATOR MTLR"/>
    <property type="match status" value="1"/>
</dbReference>
<evidence type="ECO:0000256" key="1">
    <source>
        <dbReference type="ARBA" id="ARBA00023015"/>
    </source>
</evidence>
<dbReference type="InterPro" id="IPR016152">
    <property type="entry name" value="PTrfase/Anion_transptr"/>
</dbReference>
<dbReference type="CDD" id="cd05568">
    <property type="entry name" value="PTS_IIB_bgl_like"/>
    <property type="match status" value="1"/>
</dbReference>
<dbReference type="InterPro" id="IPR050661">
    <property type="entry name" value="BglG_antiterminators"/>
</dbReference>
<keyword evidence="1" id="KW-0805">Transcription regulation</keyword>
<comment type="caution">
    <text evidence="4">The sequence shown here is derived from an EMBL/GenBank/DDBJ whole genome shotgun (WGS) entry which is preliminary data.</text>
</comment>
<keyword evidence="5" id="KW-1185">Reference proteome</keyword>
<name>A0A841RBH0_9SPIO</name>
<evidence type="ECO:0000259" key="3">
    <source>
        <dbReference type="Pfam" id="PF05043"/>
    </source>
</evidence>
<organism evidence="4 5">
    <name type="scientific">Spirochaeta isovalerica</name>
    <dbReference type="NCBI Taxonomy" id="150"/>
    <lineage>
        <taxon>Bacteria</taxon>
        <taxon>Pseudomonadati</taxon>
        <taxon>Spirochaetota</taxon>
        <taxon>Spirochaetia</taxon>
        <taxon>Spirochaetales</taxon>
        <taxon>Spirochaetaceae</taxon>
        <taxon>Spirochaeta</taxon>
    </lineage>
</organism>